<evidence type="ECO:0000313" key="7">
    <source>
        <dbReference type="Proteomes" id="UP001470230"/>
    </source>
</evidence>
<dbReference type="SUPFAM" id="SSF56112">
    <property type="entry name" value="Protein kinase-like (PK-like)"/>
    <property type="match status" value="1"/>
</dbReference>
<dbReference type="Pfam" id="PF13306">
    <property type="entry name" value="LRR_5"/>
    <property type="match status" value="1"/>
</dbReference>
<dbReference type="SUPFAM" id="SSF52058">
    <property type="entry name" value="L domain-like"/>
    <property type="match status" value="1"/>
</dbReference>
<dbReference type="InterPro" id="IPR011009">
    <property type="entry name" value="Kinase-like_dom_sf"/>
</dbReference>
<evidence type="ECO:0000259" key="5">
    <source>
        <dbReference type="PROSITE" id="PS50011"/>
    </source>
</evidence>
<organism evidence="6 7">
    <name type="scientific">Tritrichomonas musculus</name>
    <dbReference type="NCBI Taxonomy" id="1915356"/>
    <lineage>
        <taxon>Eukaryota</taxon>
        <taxon>Metamonada</taxon>
        <taxon>Parabasalia</taxon>
        <taxon>Tritrichomonadida</taxon>
        <taxon>Tritrichomonadidae</taxon>
        <taxon>Tritrichomonas</taxon>
    </lineage>
</organism>
<dbReference type="InterPro" id="IPR045269">
    <property type="entry name" value="Atg1-like"/>
</dbReference>
<gene>
    <name evidence="6" type="ORF">M9Y10_036451</name>
</gene>
<feature type="domain" description="Protein kinase" evidence="5">
    <location>
        <begin position="32"/>
        <end position="334"/>
    </location>
</feature>
<name>A0ABR2GU43_9EUKA</name>
<dbReference type="Gene3D" id="3.80.10.10">
    <property type="entry name" value="Ribonuclease Inhibitor"/>
    <property type="match status" value="1"/>
</dbReference>
<dbReference type="PANTHER" id="PTHR24348:SF22">
    <property type="entry name" value="NON-SPECIFIC SERINE_THREONINE PROTEIN KINASE"/>
    <property type="match status" value="1"/>
</dbReference>
<sequence length="647" mass="74417">MSGNELSNDKKAGENVDELSGLFVEKDRFSIESDDSIEEEGIKAHLFYAKSDIDQEQVICKVYDPKLLQEDQLDNPNDKTSQGWYRQLMLMREIIFLKKLRHPTIVDIKGINLFNDKIIYDPDINESDRNIYTNPTVFLEFLSKKSLQNILITNKESLLPVERQVIMIGLAAAVRYIHSKKVFHRSLNPLTIWLDENYYPKLFDFSSSRDFNPKKNDTFTVINEGSVFYQSPEIMNPSNSGDYKNPVDIYSLGRLFYLLITTYEPFQYPNHKEKCAPVALKSKIPNNPNFFPYFPDDMPQCFQDLLKKCWSINPSERPSAAEIYYNLTQREEYRIPGLDIDNDIPKIDAYVKMIEDYESQPKGNLRMFMNYSLHIPLLFGELPDKDIPEIVEQQKQMLALIVNSNYGYCSEETTFKLLFTMADNGSIFTDYNILQIIDYVSSKMNNEKASLFIKKVFGEYIVSNEVTTIRKGEIDNNITVANIPPWVEKISDHAFSEFKNLKRVYVPNSVKEIGVEAFSDCSKLKLINLPDSVTGNSIGKFAFQGCESLVHVKLPEKLVTIQEGTFKNAKSLKYVTLNNELEVIGKEAFAECRSIEAIVIPREVKIISDRAFYHCRSLGSVLFRSPERPAIGKKAIFWTVSKQTIAL</sequence>
<dbReference type="Gene3D" id="1.10.510.10">
    <property type="entry name" value="Transferase(Phosphotransferase) domain 1"/>
    <property type="match status" value="1"/>
</dbReference>
<dbReference type="PROSITE" id="PS50011">
    <property type="entry name" value="PROTEIN_KINASE_DOM"/>
    <property type="match status" value="1"/>
</dbReference>
<proteinExistence type="predicted"/>
<dbReference type="InterPro" id="IPR026906">
    <property type="entry name" value="LRR_5"/>
</dbReference>
<dbReference type="Pfam" id="PF00069">
    <property type="entry name" value="Pkinase"/>
    <property type="match status" value="1"/>
</dbReference>
<comment type="caution">
    <text evidence="6">The sequence shown here is derived from an EMBL/GenBank/DDBJ whole genome shotgun (WGS) entry which is preliminary data.</text>
</comment>
<accession>A0ABR2GU43</accession>
<evidence type="ECO:0000256" key="4">
    <source>
        <dbReference type="ARBA" id="ARBA00022840"/>
    </source>
</evidence>
<keyword evidence="7" id="KW-1185">Reference proteome</keyword>
<reference evidence="6 7" key="1">
    <citation type="submission" date="2024-04" db="EMBL/GenBank/DDBJ databases">
        <title>Tritrichomonas musculus Genome.</title>
        <authorList>
            <person name="Alves-Ferreira E."/>
            <person name="Grigg M."/>
            <person name="Lorenzi H."/>
            <person name="Galac M."/>
        </authorList>
    </citation>
    <scope>NUCLEOTIDE SEQUENCE [LARGE SCALE GENOMIC DNA]</scope>
    <source>
        <strain evidence="6 7">EAF2021</strain>
    </source>
</reference>
<protein>
    <recommendedName>
        <fullName evidence="5">Protein kinase domain-containing protein</fullName>
    </recommendedName>
</protein>
<evidence type="ECO:0000256" key="1">
    <source>
        <dbReference type="ARBA" id="ARBA00022679"/>
    </source>
</evidence>
<keyword evidence="2" id="KW-0547">Nucleotide-binding</keyword>
<dbReference type="EMBL" id="JAPFFF010000059">
    <property type="protein sequence ID" value="KAK8837454.1"/>
    <property type="molecule type" value="Genomic_DNA"/>
</dbReference>
<keyword evidence="4" id="KW-0067">ATP-binding</keyword>
<dbReference type="PANTHER" id="PTHR24348">
    <property type="entry name" value="SERINE/THREONINE-PROTEIN KINASE UNC-51-RELATED"/>
    <property type="match status" value="1"/>
</dbReference>
<dbReference type="InterPro" id="IPR000719">
    <property type="entry name" value="Prot_kinase_dom"/>
</dbReference>
<evidence type="ECO:0000256" key="3">
    <source>
        <dbReference type="ARBA" id="ARBA00022777"/>
    </source>
</evidence>
<evidence type="ECO:0000256" key="2">
    <source>
        <dbReference type="ARBA" id="ARBA00022741"/>
    </source>
</evidence>
<keyword evidence="1" id="KW-0808">Transferase</keyword>
<dbReference type="SMART" id="SM00220">
    <property type="entry name" value="S_TKc"/>
    <property type="match status" value="1"/>
</dbReference>
<evidence type="ECO:0000313" key="6">
    <source>
        <dbReference type="EMBL" id="KAK8837454.1"/>
    </source>
</evidence>
<dbReference type="Proteomes" id="UP001470230">
    <property type="component" value="Unassembled WGS sequence"/>
</dbReference>
<keyword evidence="3" id="KW-0418">Kinase</keyword>
<dbReference type="InterPro" id="IPR032675">
    <property type="entry name" value="LRR_dom_sf"/>
</dbReference>